<sequence>MEQGKYWLIHHLSYPKGQSVNDGIPSSLTPSDDTTVANSSFDRAVDMVRRAGPGALMAKSDIEFTFRLLHVHPDCYHLLGAMVDGCYYYNTCLPMC</sequence>
<proteinExistence type="predicted"/>
<dbReference type="EMBL" id="CAUEEQ010002780">
    <property type="protein sequence ID" value="CAJ0923611.1"/>
    <property type="molecule type" value="Genomic_DNA"/>
</dbReference>
<evidence type="ECO:0000313" key="1">
    <source>
        <dbReference type="EMBL" id="CAJ0923611.1"/>
    </source>
</evidence>
<organism evidence="1 2">
    <name type="scientific">Ranitomeya imitator</name>
    <name type="common">mimic poison frog</name>
    <dbReference type="NCBI Taxonomy" id="111125"/>
    <lineage>
        <taxon>Eukaryota</taxon>
        <taxon>Metazoa</taxon>
        <taxon>Chordata</taxon>
        <taxon>Craniata</taxon>
        <taxon>Vertebrata</taxon>
        <taxon>Euteleostomi</taxon>
        <taxon>Amphibia</taxon>
        <taxon>Batrachia</taxon>
        <taxon>Anura</taxon>
        <taxon>Neobatrachia</taxon>
        <taxon>Hyloidea</taxon>
        <taxon>Dendrobatidae</taxon>
        <taxon>Dendrobatinae</taxon>
        <taxon>Ranitomeya</taxon>
    </lineage>
</organism>
<keyword evidence="2" id="KW-1185">Reference proteome</keyword>
<dbReference type="Proteomes" id="UP001176940">
    <property type="component" value="Unassembled WGS sequence"/>
</dbReference>
<protein>
    <submittedName>
        <fullName evidence="1">Uncharacterized protein</fullName>
    </submittedName>
</protein>
<reference evidence="1" key="1">
    <citation type="submission" date="2023-07" db="EMBL/GenBank/DDBJ databases">
        <authorList>
            <person name="Stuckert A."/>
        </authorList>
    </citation>
    <scope>NUCLEOTIDE SEQUENCE</scope>
</reference>
<name>A0ABN9KTP1_9NEOB</name>
<comment type="caution">
    <text evidence="1">The sequence shown here is derived from an EMBL/GenBank/DDBJ whole genome shotgun (WGS) entry which is preliminary data.</text>
</comment>
<gene>
    <name evidence="1" type="ORF">RIMI_LOCUS2045092</name>
</gene>
<accession>A0ABN9KTP1</accession>
<evidence type="ECO:0000313" key="2">
    <source>
        <dbReference type="Proteomes" id="UP001176940"/>
    </source>
</evidence>